<dbReference type="Gene3D" id="3.50.50.60">
    <property type="entry name" value="FAD/NAD(P)-binding domain"/>
    <property type="match status" value="1"/>
</dbReference>
<dbReference type="NCBIfam" id="NF006130">
    <property type="entry name" value="PRK08274.1"/>
    <property type="match status" value="1"/>
</dbReference>
<dbReference type="InterPro" id="IPR050315">
    <property type="entry name" value="FAD-oxidoreductase_2"/>
</dbReference>
<dbReference type="AlphaFoldDB" id="A0A430I2E7"/>
<dbReference type="SUPFAM" id="SSF56425">
    <property type="entry name" value="Succinate dehydrogenase/fumarate reductase flavoprotein, catalytic domain"/>
    <property type="match status" value="1"/>
</dbReference>
<evidence type="ECO:0000313" key="7">
    <source>
        <dbReference type="Proteomes" id="UP000274907"/>
    </source>
</evidence>
<dbReference type="InterPro" id="IPR036188">
    <property type="entry name" value="FAD/NAD-bd_sf"/>
</dbReference>
<dbReference type="GO" id="GO:0033765">
    <property type="term" value="F:steroid dehydrogenase activity, acting on the CH-CH group of donors"/>
    <property type="evidence" value="ECO:0007669"/>
    <property type="project" value="UniProtKB-ARBA"/>
</dbReference>
<keyword evidence="4" id="KW-0560">Oxidoreductase</keyword>
<organism evidence="6 7">
    <name type="scientific">Corynebacterium hylobatis</name>
    <dbReference type="NCBI Taxonomy" id="1859290"/>
    <lineage>
        <taxon>Bacteria</taxon>
        <taxon>Bacillati</taxon>
        <taxon>Actinomycetota</taxon>
        <taxon>Actinomycetes</taxon>
        <taxon>Mycobacteriales</taxon>
        <taxon>Corynebacteriaceae</taxon>
        <taxon>Corynebacterium</taxon>
    </lineage>
</organism>
<dbReference type="Gene3D" id="3.90.700.10">
    <property type="entry name" value="Succinate dehydrogenase/fumarate reductase flavoprotein, catalytic domain"/>
    <property type="match status" value="1"/>
</dbReference>
<dbReference type="InterPro" id="IPR027477">
    <property type="entry name" value="Succ_DH/fumarate_Rdtase_cat_sf"/>
</dbReference>
<comment type="cofactor">
    <cofactor evidence="1">
        <name>FAD</name>
        <dbReference type="ChEBI" id="CHEBI:57692"/>
    </cofactor>
</comment>
<keyword evidence="2" id="KW-0285">Flavoprotein</keyword>
<evidence type="ECO:0000256" key="1">
    <source>
        <dbReference type="ARBA" id="ARBA00001974"/>
    </source>
</evidence>
<evidence type="ECO:0000256" key="4">
    <source>
        <dbReference type="ARBA" id="ARBA00023002"/>
    </source>
</evidence>
<keyword evidence="3" id="KW-0274">FAD</keyword>
<dbReference type="InterPro" id="IPR003953">
    <property type="entry name" value="FAD-dep_OxRdtase_2_FAD-bd"/>
</dbReference>
<dbReference type="PANTHER" id="PTHR43400:SF7">
    <property type="entry name" value="FAD-DEPENDENT OXIDOREDUCTASE 2 FAD BINDING DOMAIN-CONTAINING PROTEIN"/>
    <property type="match status" value="1"/>
</dbReference>
<reference evidence="6 7" key="1">
    <citation type="submission" date="2018-12" db="EMBL/GenBank/DDBJ databases">
        <title>YIM 101343 draft genome.</title>
        <authorList>
            <person name="Chen X."/>
        </authorList>
    </citation>
    <scope>NUCLEOTIDE SEQUENCE [LARGE SCALE GENOMIC DNA]</scope>
    <source>
        <strain evidence="6 7">YIM 101343</strain>
    </source>
</reference>
<dbReference type="EMBL" id="RXHJ01000002">
    <property type="protein sequence ID" value="RSZ65616.1"/>
    <property type="molecule type" value="Genomic_DNA"/>
</dbReference>
<sequence length="495" mass="54110">MNTDQSQHSRDADVIVVGGGNAAFTAAHAAATRGRSVILLEHGSEDMAGGNSFYTAGATRIVHDGLEDLKRLVEEDPRHSTTVVPPYSADEYRADLEKVTEGKNDPELTEVLISEITPTLLWLKSLGLKYRLMYERQAYERPDGSHLFWGGLHVGNVGGGEGMIEDHTRVARENGVDIRYNHRAKELLTDGSGKVTGVRAETRDGEVELHAESVVMAAGGFEANPEWRREHLGEGWENAKVRGTPYNQGDMIAAALKIGAAKGGDFSTCHSVQWDALCENNESNRELTNRLTRQSYFLGVLVNRDGERFLDEGADFRNYTYAKYGKEILRQPGSIAYQIFDSQIRPMLRTEEYDMPGISVEVADSIGELADKLGIDRDGFTTTIETYNSAIDRGLEFDPTIKDGRAADVTPPKSNWAVPLEKGPFYAFPVTCGITFTFGGVKTDAHGRVLNEQGEWIEGLFAAGEMLGGLFSQNYPGGTGLAAGCVFGRRAGCLA</sequence>
<protein>
    <submittedName>
        <fullName evidence="6">FAD-binding dehydrogenase</fullName>
    </submittedName>
</protein>
<proteinExistence type="predicted"/>
<feature type="domain" description="FAD-dependent oxidoreductase 2 FAD-binding" evidence="5">
    <location>
        <begin position="13"/>
        <end position="478"/>
    </location>
</feature>
<gene>
    <name evidence="6" type="ORF">EAH68_02390</name>
</gene>
<comment type="caution">
    <text evidence="6">The sequence shown here is derived from an EMBL/GenBank/DDBJ whole genome shotgun (WGS) entry which is preliminary data.</text>
</comment>
<keyword evidence="7" id="KW-1185">Reference proteome</keyword>
<name>A0A430I2E7_9CORY</name>
<dbReference type="PANTHER" id="PTHR43400">
    <property type="entry name" value="FUMARATE REDUCTASE"/>
    <property type="match status" value="1"/>
</dbReference>
<dbReference type="Proteomes" id="UP000274907">
    <property type="component" value="Unassembled WGS sequence"/>
</dbReference>
<dbReference type="OrthoDB" id="9813348at2"/>
<accession>A0A430I2E7</accession>
<evidence type="ECO:0000313" key="6">
    <source>
        <dbReference type="EMBL" id="RSZ65616.1"/>
    </source>
</evidence>
<evidence type="ECO:0000256" key="2">
    <source>
        <dbReference type="ARBA" id="ARBA00022630"/>
    </source>
</evidence>
<dbReference type="RefSeq" id="WP_126119711.1">
    <property type="nucleotide sequence ID" value="NZ_RXHJ01000002.1"/>
</dbReference>
<dbReference type="Pfam" id="PF00890">
    <property type="entry name" value="FAD_binding_2"/>
    <property type="match status" value="1"/>
</dbReference>
<evidence type="ECO:0000259" key="5">
    <source>
        <dbReference type="Pfam" id="PF00890"/>
    </source>
</evidence>
<dbReference type="SUPFAM" id="SSF51905">
    <property type="entry name" value="FAD/NAD(P)-binding domain"/>
    <property type="match status" value="1"/>
</dbReference>
<evidence type="ECO:0000256" key="3">
    <source>
        <dbReference type="ARBA" id="ARBA00022827"/>
    </source>
</evidence>